<protein>
    <submittedName>
        <fullName evidence="1">Uncharacterized protein</fullName>
    </submittedName>
</protein>
<reference evidence="1 2" key="1">
    <citation type="journal article" date="2019" name="Nat. Ecol. Evol.">
        <title>Megaphylogeny resolves global patterns of mushroom evolution.</title>
        <authorList>
            <person name="Varga T."/>
            <person name="Krizsan K."/>
            <person name="Foldi C."/>
            <person name="Dima B."/>
            <person name="Sanchez-Garcia M."/>
            <person name="Sanchez-Ramirez S."/>
            <person name="Szollosi G.J."/>
            <person name="Szarkandi J.G."/>
            <person name="Papp V."/>
            <person name="Albert L."/>
            <person name="Andreopoulos W."/>
            <person name="Angelini C."/>
            <person name="Antonin V."/>
            <person name="Barry K.W."/>
            <person name="Bougher N.L."/>
            <person name="Buchanan P."/>
            <person name="Buyck B."/>
            <person name="Bense V."/>
            <person name="Catcheside P."/>
            <person name="Chovatia M."/>
            <person name="Cooper J."/>
            <person name="Damon W."/>
            <person name="Desjardin D."/>
            <person name="Finy P."/>
            <person name="Geml J."/>
            <person name="Haridas S."/>
            <person name="Hughes K."/>
            <person name="Justo A."/>
            <person name="Karasinski D."/>
            <person name="Kautmanova I."/>
            <person name="Kiss B."/>
            <person name="Kocsube S."/>
            <person name="Kotiranta H."/>
            <person name="LaButti K.M."/>
            <person name="Lechner B.E."/>
            <person name="Liimatainen K."/>
            <person name="Lipzen A."/>
            <person name="Lukacs Z."/>
            <person name="Mihaltcheva S."/>
            <person name="Morgado L.N."/>
            <person name="Niskanen T."/>
            <person name="Noordeloos M.E."/>
            <person name="Ohm R.A."/>
            <person name="Ortiz-Santana B."/>
            <person name="Ovrebo C."/>
            <person name="Racz N."/>
            <person name="Riley R."/>
            <person name="Savchenko A."/>
            <person name="Shiryaev A."/>
            <person name="Soop K."/>
            <person name="Spirin V."/>
            <person name="Szebenyi C."/>
            <person name="Tomsovsky M."/>
            <person name="Tulloss R.E."/>
            <person name="Uehling J."/>
            <person name="Grigoriev I.V."/>
            <person name="Vagvolgyi C."/>
            <person name="Papp T."/>
            <person name="Martin F.M."/>
            <person name="Miettinen O."/>
            <person name="Hibbett D.S."/>
            <person name="Nagy L.G."/>
        </authorList>
    </citation>
    <scope>NUCLEOTIDE SEQUENCE [LARGE SCALE GENOMIC DNA]</scope>
    <source>
        <strain evidence="1 2">CBS 309.79</strain>
    </source>
</reference>
<dbReference type="AlphaFoldDB" id="A0A5C3QBW6"/>
<dbReference type="InterPro" id="IPR012341">
    <property type="entry name" value="6hp_glycosidase-like_sf"/>
</dbReference>
<gene>
    <name evidence="1" type="ORF">BDV98DRAFT_585424</name>
</gene>
<proteinExistence type="predicted"/>
<dbReference type="Gene3D" id="1.50.10.10">
    <property type="match status" value="1"/>
</dbReference>
<dbReference type="EMBL" id="ML178845">
    <property type="protein sequence ID" value="TFK97658.1"/>
    <property type="molecule type" value="Genomic_DNA"/>
</dbReference>
<organism evidence="1 2">
    <name type="scientific">Pterulicium gracile</name>
    <dbReference type="NCBI Taxonomy" id="1884261"/>
    <lineage>
        <taxon>Eukaryota</taxon>
        <taxon>Fungi</taxon>
        <taxon>Dikarya</taxon>
        <taxon>Basidiomycota</taxon>
        <taxon>Agaricomycotina</taxon>
        <taxon>Agaricomycetes</taxon>
        <taxon>Agaricomycetidae</taxon>
        <taxon>Agaricales</taxon>
        <taxon>Pleurotineae</taxon>
        <taxon>Pterulaceae</taxon>
        <taxon>Pterulicium</taxon>
    </lineage>
</organism>
<evidence type="ECO:0000313" key="2">
    <source>
        <dbReference type="Proteomes" id="UP000305067"/>
    </source>
</evidence>
<keyword evidence="2" id="KW-1185">Reference proteome</keyword>
<accession>A0A5C3QBW6</accession>
<dbReference type="STRING" id="1884261.A0A5C3QBW6"/>
<dbReference type="OrthoDB" id="540611at2759"/>
<sequence>MERCRTIGDYSSSFGRTRKITEYTLDPVRVGPWKLILGLVKGSTGTSRSTIIKGGWTGYTWGISSTRADVALQYKLQWENTLQNATAPNSTQLLYHGYDYSLRPSWASSDRGHSPEVWDRAVG</sequence>
<evidence type="ECO:0000313" key="1">
    <source>
        <dbReference type="EMBL" id="TFK97658.1"/>
    </source>
</evidence>
<name>A0A5C3QBW6_9AGAR</name>
<dbReference type="GO" id="GO:0005975">
    <property type="term" value="P:carbohydrate metabolic process"/>
    <property type="evidence" value="ECO:0007669"/>
    <property type="project" value="InterPro"/>
</dbReference>
<dbReference type="Proteomes" id="UP000305067">
    <property type="component" value="Unassembled WGS sequence"/>
</dbReference>